<reference evidence="2 3" key="1">
    <citation type="journal article" date="2020" name="J Geophys Res Biogeosci">
        <title>Magnetotaxis as an Adaptation to Enable Bacterial Shuttling of Microbial Sulfur and Sulfur Cycling Across Aquatic Oxic#Anoxic Interfaces.</title>
        <authorList>
            <person name="Li J."/>
            <person name="Liu P."/>
            <person name="Wang J."/>
            <person name="Roberts A.P."/>
            <person name="Pan Y."/>
        </authorList>
    </citation>
    <scope>NUCLEOTIDE SEQUENCE [LARGE SCALE GENOMIC DNA]</scope>
    <source>
        <strain evidence="2 3">MYR-1_YQ</strain>
    </source>
</reference>
<accession>A0ABS6RZN7</accession>
<dbReference type="Proteomes" id="UP001196980">
    <property type="component" value="Unassembled WGS sequence"/>
</dbReference>
<dbReference type="PANTHER" id="PTHR34404:SF1">
    <property type="entry name" value="REGULATORY PROTEIN, FMDB FAMILY"/>
    <property type="match status" value="1"/>
</dbReference>
<dbReference type="PANTHER" id="PTHR34404">
    <property type="entry name" value="REGULATORY PROTEIN, FMDB FAMILY"/>
    <property type="match status" value="1"/>
</dbReference>
<organism evidence="2 3">
    <name type="scientific">Candidatus Magnetobacterium casense</name>
    <dbReference type="NCBI Taxonomy" id="1455061"/>
    <lineage>
        <taxon>Bacteria</taxon>
        <taxon>Pseudomonadati</taxon>
        <taxon>Nitrospirota</taxon>
        <taxon>Thermodesulfovibrionia</taxon>
        <taxon>Thermodesulfovibrionales</taxon>
        <taxon>Candidatus Magnetobacteriaceae</taxon>
        <taxon>Candidatus Magnetobacterium</taxon>
    </lineage>
</organism>
<keyword evidence="3" id="KW-1185">Reference proteome</keyword>
<dbReference type="Pfam" id="PF09723">
    <property type="entry name" value="Zn_ribbon_8"/>
    <property type="match status" value="1"/>
</dbReference>
<dbReference type="EMBL" id="JABXWD010000127">
    <property type="protein sequence ID" value="MBV6341603.1"/>
    <property type="molecule type" value="Genomic_DNA"/>
</dbReference>
<gene>
    <name evidence="2" type="ORF">HWQ67_08395</name>
</gene>
<protein>
    <submittedName>
        <fullName evidence="2">Zinc ribbon domain-containing protein</fullName>
    </submittedName>
</protein>
<evidence type="ECO:0000313" key="3">
    <source>
        <dbReference type="Proteomes" id="UP001196980"/>
    </source>
</evidence>
<proteinExistence type="predicted"/>
<comment type="caution">
    <text evidence="2">The sequence shown here is derived from an EMBL/GenBank/DDBJ whole genome shotgun (WGS) entry which is preliminary data.</text>
</comment>
<dbReference type="RefSeq" id="WP_218252237.1">
    <property type="nucleotide sequence ID" value="NZ_JABXWD010000127.1"/>
</dbReference>
<feature type="domain" description="Putative regulatory protein FmdB zinc ribbon" evidence="1">
    <location>
        <begin position="1"/>
        <end position="43"/>
    </location>
</feature>
<dbReference type="NCBIfam" id="TIGR02605">
    <property type="entry name" value="CxxC_CxxC_SSSS"/>
    <property type="match status" value="1"/>
</dbReference>
<dbReference type="InterPro" id="IPR013429">
    <property type="entry name" value="Regulatory_FmdB_Zinc_ribbon"/>
</dbReference>
<dbReference type="SMART" id="SM00834">
    <property type="entry name" value="CxxC_CXXC_SSSS"/>
    <property type="match status" value="1"/>
</dbReference>
<evidence type="ECO:0000259" key="1">
    <source>
        <dbReference type="SMART" id="SM00834"/>
    </source>
</evidence>
<evidence type="ECO:0000313" key="2">
    <source>
        <dbReference type="EMBL" id="MBV6341603.1"/>
    </source>
</evidence>
<name>A0ABS6RZN7_9BACT</name>
<sequence length="65" mass="6806">MPIYEYNCLACGVNFTLFQKIGAPQSESVCPTCKSNDVKRLISSFSCGSESGGFSMPSAPSSGGM</sequence>